<evidence type="ECO:0000256" key="4">
    <source>
        <dbReference type="ARBA" id="ARBA00013208"/>
    </source>
</evidence>
<dbReference type="Pfam" id="PF10502">
    <property type="entry name" value="Peptidase_S26"/>
    <property type="match status" value="1"/>
</dbReference>
<dbReference type="InterPro" id="IPR019757">
    <property type="entry name" value="Pept_S26A_signal_pept_1_Lys-AS"/>
</dbReference>
<keyword evidence="7" id="KW-0812">Transmembrane</keyword>
<dbReference type="EC" id="3.4.21.89" evidence="4 7"/>
<dbReference type="CDD" id="cd06530">
    <property type="entry name" value="S26_SPase_I"/>
    <property type="match status" value="1"/>
</dbReference>
<name>A0ABQ3VLT5_9CHLR</name>
<evidence type="ECO:0000256" key="7">
    <source>
        <dbReference type="RuleBase" id="RU003993"/>
    </source>
</evidence>
<dbReference type="PRINTS" id="PR00727">
    <property type="entry name" value="LEADERPTASE"/>
</dbReference>
<feature type="transmembrane region" description="Helical" evidence="7">
    <location>
        <begin position="21"/>
        <end position="39"/>
    </location>
</feature>
<keyword evidence="11" id="KW-1185">Reference proteome</keyword>
<dbReference type="SUPFAM" id="SSF51306">
    <property type="entry name" value="LexA/Signal peptidase"/>
    <property type="match status" value="1"/>
</dbReference>
<evidence type="ECO:0000256" key="5">
    <source>
        <dbReference type="ARBA" id="ARBA00022670"/>
    </source>
</evidence>
<sequence>MMGREARATLIRLWARQILETITLVLLMLLIIRITLQNFHIDGHSMEPTLHDQEYILVNKAAYLLQEPARGDIIVFQYPRNPQENYIKRIIATPGDRISIQKNTVIVDGTTLHERYVNKDDPYNPYPTINQRVVGANQYFVMGDNRGNSSDSRAWGMVPRQNIIGKAVVVYWPFDVDNFGLLPNMSDVFAHVR</sequence>
<proteinExistence type="inferred from homology"/>
<protein>
    <recommendedName>
        <fullName evidence="4 7">Signal peptidase I</fullName>
        <ecNumber evidence="4 7">3.4.21.89</ecNumber>
    </recommendedName>
</protein>
<dbReference type="Proteomes" id="UP000635565">
    <property type="component" value="Unassembled WGS sequence"/>
</dbReference>
<organism evidence="10 11">
    <name type="scientific">Dictyobacter formicarum</name>
    <dbReference type="NCBI Taxonomy" id="2778368"/>
    <lineage>
        <taxon>Bacteria</taxon>
        <taxon>Bacillati</taxon>
        <taxon>Chloroflexota</taxon>
        <taxon>Ktedonobacteria</taxon>
        <taxon>Ktedonobacterales</taxon>
        <taxon>Dictyobacteraceae</taxon>
        <taxon>Dictyobacter</taxon>
    </lineage>
</organism>
<keyword evidence="6 7" id="KW-0378">Hydrolase</keyword>
<dbReference type="InterPro" id="IPR000223">
    <property type="entry name" value="Pept_S26A_signal_pept_1"/>
</dbReference>
<dbReference type="PANTHER" id="PTHR43390:SF1">
    <property type="entry name" value="CHLOROPLAST PROCESSING PEPTIDASE"/>
    <property type="match status" value="1"/>
</dbReference>
<comment type="caution">
    <text evidence="10">The sequence shown here is derived from an EMBL/GenBank/DDBJ whole genome shotgun (WGS) entry which is preliminary data.</text>
</comment>
<dbReference type="PANTHER" id="PTHR43390">
    <property type="entry name" value="SIGNAL PEPTIDASE I"/>
    <property type="match status" value="1"/>
</dbReference>
<dbReference type="Gene3D" id="2.10.109.10">
    <property type="entry name" value="Umud Fragment, subunit A"/>
    <property type="match status" value="1"/>
</dbReference>
<evidence type="ECO:0000313" key="10">
    <source>
        <dbReference type="EMBL" id="GHO86773.1"/>
    </source>
</evidence>
<evidence type="ECO:0000256" key="2">
    <source>
        <dbReference type="ARBA" id="ARBA00004401"/>
    </source>
</evidence>
<dbReference type="EMBL" id="BNJJ01000014">
    <property type="protein sequence ID" value="GHO86773.1"/>
    <property type="molecule type" value="Genomic_DNA"/>
</dbReference>
<dbReference type="InterPro" id="IPR019758">
    <property type="entry name" value="Pept_S26A_signal_pept_1_CS"/>
</dbReference>
<dbReference type="InterPro" id="IPR019756">
    <property type="entry name" value="Pept_S26A_signal_pept_1_Ser-AS"/>
</dbReference>
<feature type="domain" description="Peptidase S26" evidence="9">
    <location>
        <begin position="17"/>
        <end position="172"/>
    </location>
</feature>
<dbReference type="PROSITE" id="PS00761">
    <property type="entry name" value="SPASE_I_3"/>
    <property type="match status" value="1"/>
</dbReference>
<keyword evidence="7" id="KW-1133">Transmembrane helix</keyword>
<dbReference type="NCBIfam" id="TIGR02227">
    <property type="entry name" value="sigpep_I_bact"/>
    <property type="match status" value="1"/>
</dbReference>
<evidence type="ECO:0000256" key="1">
    <source>
        <dbReference type="ARBA" id="ARBA00000677"/>
    </source>
</evidence>
<dbReference type="PROSITE" id="PS00760">
    <property type="entry name" value="SPASE_I_2"/>
    <property type="match status" value="1"/>
</dbReference>
<comment type="similarity">
    <text evidence="3 8">Belongs to the peptidase S26 family.</text>
</comment>
<keyword evidence="5 7" id="KW-0645">Protease</keyword>
<dbReference type="PROSITE" id="PS00501">
    <property type="entry name" value="SPASE_I_1"/>
    <property type="match status" value="1"/>
</dbReference>
<evidence type="ECO:0000259" key="9">
    <source>
        <dbReference type="Pfam" id="PF10502"/>
    </source>
</evidence>
<dbReference type="RefSeq" id="WP_201364387.1">
    <property type="nucleotide sequence ID" value="NZ_BNJJ01000014.1"/>
</dbReference>
<evidence type="ECO:0000256" key="6">
    <source>
        <dbReference type="ARBA" id="ARBA00022801"/>
    </source>
</evidence>
<accession>A0ABQ3VLT5</accession>
<dbReference type="InterPro" id="IPR036286">
    <property type="entry name" value="LexA/Signal_pep-like_sf"/>
</dbReference>
<comment type="subcellular location">
    <subcellularLocation>
        <location evidence="2">Cell membrane</location>
        <topology evidence="2">Single-pass type II membrane protein</topology>
    </subcellularLocation>
    <subcellularLocation>
        <location evidence="8">Membrane</location>
        <topology evidence="8">Single-pass type II membrane protein</topology>
    </subcellularLocation>
</comment>
<evidence type="ECO:0000256" key="8">
    <source>
        <dbReference type="RuleBase" id="RU362042"/>
    </source>
</evidence>
<comment type="catalytic activity">
    <reaction evidence="1 7">
        <text>Cleavage of hydrophobic, N-terminal signal or leader sequences from secreted and periplasmic proteins.</text>
        <dbReference type="EC" id="3.4.21.89"/>
    </reaction>
</comment>
<evidence type="ECO:0000256" key="3">
    <source>
        <dbReference type="ARBA" id="ARBA00009370"/>
    </source>
</evidence>
<keyword evidence="7" id="KW-0472">Membrane</keyword>
<evidence type="ECO:0000313" key="11">
    <source>
        <dbReference type="Proteomes" id="UP000635565"/>
    </source>
</evidence>
<dbReference type="InterPro" id="IPR019533">
    <property type="entry name" value="Peptidase_S26"/>
</dbReference>
<reference evidence="10 11" key="1">
    <citation type="journal article" date="2021" name="Int. J. Syst. Evol. Microbiol.">
        <title>Reticulibacter mediterranei gen. nov., sp. nov., within the new family Reticulibacteraceae fam. nov., and Ktedonospora formicarum gen. nov., sp. nov., Ktedonobacter robiniae sp. nov., Dictyobacter formicarum sp. nov. and Dictyobacter arantiisoli sp. nov., belonging to the class Ktedonobacteria.</title>
        <authorList>
            <person name="Yabe S."/>
            <person name="Zheng Y."/>
            <person name="Wang C.M."/>
            <person name="Sakai Y."/>
            <person name="Abe K."/>
            <person name="Yokota A."/>
            <person name="Donadio S."/>
            <person name="Cavaletti L."/>
            <person name="Monciardini P."/>
        </authorList>
    </citation>
    <scope>NUCLEOTIDE SEQUENCE [LARGE SCALE GENOMIC DNA]</scope>
    <source>
        <strain evidence="10 11">SOSP1-9</strain>
    </source>
</reference>
<gene>
    <name evidence="10" type="ORF">KSZ_47790</name>
</gene>